<evidence type="ECO:0000313" key="1">
    <source>
        <dbReference type="EMBL" id="EQB30316.1"/>
    </source>
</evidence>
<dbReference type="STRING" id="1346791.M529_20830"/>
<name>T0IX16_9SPHN</name>
<comment type="caution">
    <text evidence="1">The sequence shown here is derived from an EMBL/GenBank/DDBJ whole genome shotgun (WGS) entry which is preliminary data.</text>
</comment>
<dbReference type="Proteomes" id="UP000015523">
    <property type="component" value="Unassembled WGS sequence"/>
</dbReference>
<protein>
    <submittedName>
        <fullName evidence="1">Uncharacterized protein</fullName>
    </submittedName>
</protein>
<dbReference type="EMBL" id="AUWY01000123">
    <property type="protein sequence ID" value="EQB30316.1"/>
    <property type="molecule type" value="Genomic_DNA"/>
</dbReference>
<organism evidence="1 2">
    <name type="scientific">Sphingobium ummariense RL-3</name>
    <dbReference type="NCBI Taxonomy" id="1346791"/>
    <lineage>
        <taxon>Bacteria</taxon>
        <taxon>Pseudomonadati</taxon>
        <taxon>Pseudomonadota</taxon>
        <taxon>Alphaproteobacteria</taxon>
        <taxon>Sphingomonadales</taxon>
        <taxon>Sphingomonadaceae</taxon>
        <taxon>Sphingobium</taxon>
    </lineage>
</organism>
<accession>T0IX16</accession>
<proteinExistence type="predicted"/>
<dbReference type="AlphaFoldDB" id="T0IX16"/>
<sequence>MSVYGVVNPIAKPMVDFWIPTFDSQYPIVPSNNISGKPLDIPINSETKGIGRK</sequence>
<gene>
    <name evidence="1" type="ORF">M529_20830</name>
</gene>
<reference evidence="1 2" key="1">
    <citation type="journal article" date="2013" name="Genome Announc.">
        <title>Draft Genome Sequence of Sphingobium ummariense Strain RL-3, a Hexachlorocyclohexane-Degrading Bacterium.</title>
        <authorList>
            <person name="Kohli P."/>
            <person name="Dua A."/>
            <person name="Sangwan N."/>
            <person name="Oldach P."/>
            <person name="Khurana J.P."/>
            <person name="Lal R."/>
        </authorList>
    </citation>
    <scope>NUCLEOTIDE SEQUENCE [LARGE SCALE GENOMIC DNA]</scope>
    <source>
        <strain evidence="1 2">RL-3</strain>
    </source>
</reference>
<keyword evidence="2" id="KW-1185">Reference proteome</keyword>
<evidence type="ECO:0000313" key="2">
    <source>
        <dbReference type="Proteomes" id="UP000015523"/>
    </source>
</evidence>